<evidence type="ECO:0000256" key="2">
    <source>
        <dbReference type="SAM" id="Phobius"/>
    </source>
</evidence>
<reference evidence="3 4" key="1">
    <citation type="journal article" date="2018" name="New Phytol.">
        <title>Phylogenomics of Endogonaceae and evolution of mycorrhizas within Mucoromycota.</title>
        <authorList>
            <person name="Chang Y."/>
            <person name="Desiro A."/>
            <person name="Na H."/>
            <person name="Sandor L."/>
            <person name="Lipzen A."/>
            <person name="Clum A."/>
            <person name="Barry K."/>
            <person name="Grigoriev I.V."/>
            <person name="Martin F.M."/>
            <person name="Stajich J.E."/>
            <person name="Smith M.E."/>
            <person name="Bonito G."/>
            <person name="Spatafora J.W."/>
        </authorList>
    </citation>
    <scope>NUCLEOTIDE SEQUENCE [LARGE SCALE GENOMIC DNA]</scope>
    <source>
        <strain evidence="3 4">AD002</strain>
    </source>
</reference>
<feature type="repeat" description="WD" evidence="1">
    <location>
        <begin position="50"/>
        <end position="82"/>
    </location>
</feature>
<dbReference type="Proteomes" id="UP000274822">
    <property type="component" value="Unassembled WGS sequence"/>
</dbReference>
<dbReference type="InterPro" id="IPR015943">
    <property type="entry name" value="WD40/YVTN_repeat-like_dom_sf"/>
</dbReference>
<evidence type="ECO:0000256" key="1">
    <source>
        <dbReference type="PROSITE-ProRule" id="PRU00221"/>
    </source>
</evidence>
<name>A0A433QKU1_9FUNG</name>
<dbReference type="SUPFAM" id="SSF82171">
    <property type="entry name" value="DPP6 N-terminal domain-like"/>
    <property type="match status" value="1"/>
</dbReference>
<dbReference type="EMBL" id="RBNJ01003933">
    <property type="protein sequence ID" value="RUS30385.1"/>
    <property type="molecule type" value="Genomic_DNA"/>
</dbReference>
<keyword evidence="2" id="KW-0472">Membrane</keyword>
<organism evidence="3 4">
    <name type="scientific">Jimgerdemannia flammicorona</name>
    <dbReference type="NCBI Taxonomy" id="994334"/>
    <lineage>
        <taxon>Eukaryota</taxon>
        <taxon>Fungi</taxon>
        <taxon>Fungi incertae sedis</taxon>
        <taxon>Mucoromycota</taxon>
        <taxon>Mucoromycotina</taxon>
        <taxon>Endogonomycetes</taxon>
        <taxon>Endogonales</taxon>
        <taxon>Endogonaceae</taxon>
        <taxon>Jimgerdemannia</taxon>
    </lineage>
</organism>
<keyword evidence="4" id="KW-1185">Reference proteome</keyword>
<dbReference type="AlphaFoldDB" id="A0A433QKU1"/>
<dbReference type="PROSITE" id="PS50082">
    <property type="entry name" value="WD_REPEATS_2"/>
    <property type="match status" value="1"/>
</dbReference>
<feature type="transmembrane region" description="Helical" evidence="2">
    <location>
        <begin position="984"/>
        <end position="1004"/>
    </location>
</feature>
<comment type="caution">
    <text evidence="3">The sequence shown here is derived from an EMBL/GenBank/DDBJ whole genome shotgun (WGS) entry which is preliminary data.</text>
</comment>
<dbReference type="InterPro" id="IPR001680">
    <property type="entry name" value="WD40_rpt"/>
</dbReference>
<protein>
    <submittedName>
        <fullName evidence="3">Uncharacterized protein</fullName>
    </submittedName>
</protein>
<gene>
    <name evidence="3" type="ORF">BC938DRAFT_479460</name>
</gene>
<dbReference type="Gene3D" id="2.130.10.10">
    <property type="entry name" value="YVTN repeat-like/Quinoprotein amine dehydrogenase"/>
    <property type="match status" value="1"/>
</dbReference>
<evidence type="ECO:0000313" key="3">
    <source>
        <dbReference type="EMBL" id="RUS30385.1"/>
    </source>
</evidence>
<keyword evidence="1" id="KW-0853">WD repeat</keyword>
<keyword evidence="2" id="KW-1133">Transmembrane helix</keyword>
<proteinExistence type="predicted"/>
<evidence type="ECO:0000313" key="4">
    <source>
        <dbReference type="Proteomes" id="UP000274822"/>
    </source>
</evidence>
<keyword evidence="2" id="KW-0812">Transmembrane</keyword>
<accession>A0A433QKU1</accession>
<sequence length="1016" mass="114292">MSTTSPQLSPAITQLRDIGVSGATSSNTSDANVPQLDNGSTSIQISNLSLSERPPHFASIAISKDGDYIATLGNDRSLSIWNCKVEDKEAKITWLYTTTNELKDLQNTDDNNNPVAYHISVHPSGQYVSVSTTVNHKNYKYAKLEREPAMTPTAKCVIVPVPGTGVNNKEANKTSSQSVQPSVGIQHLHGVGIFTDDGKHFLIVSIDHIYVFSARSWELLRLLLVRTENTFYKIDPNYDLFPVDTNQYHSLARRGYHAVIRKINGVRYSRLELHSIEHRRIDLTVPLPCWRPGDPPVIIRCAISTDGLVLAVFCSQTRSVHVVMVDTNQELARFTNLMEIDSVEFLDDHRIVVTNSGRSKAYMLDPHWNIAKRLDSPPLDLPVVCLHPAEFCIGLRDQAVSAHPLENTPVELVSRIQLNAIFGDVTVTSKDGFTEVKIQPDGRTLRVTRNFPGSSEVQTRLWGFESLEDKGVSPTTHFLFFLEDDGSRLLHVDDYDVRIWTLQPGSDGQVSHRLQFWWNEARDKLPSIDAPLLQDESSFGSVALLQIIPILMMAIVSATLESYQGWLLIPLASIIGISAIRVQIGFMYLLWEAYTVKNAYNTRKNDIIAEAVLLHTSGETYLLRRSNSGDQKILLPKDTPSSRFEQALFNLRLSHESNDIARILDDIEDIINSPQRLVWSEQTQPLTWLLSATSTRTIKRRDIVLQIFGKDPQNLTYPCEHGFTVASILKRLTADDRNKPSSSQDNYPHYGLIFSSDDVRKALTIASFSSMPEIVDTLLSYASFQTRRQTGSLGETITSTIKSIASNSPAHLSLIAKTMSYVPARCIIESRSITSIEKALYGRLQNLAVSDVTPCQVENLSLICKTHFARKSGIKRAISYLNITTIPYFRALTFLWGKIISDIFHEPVKSTSTTLCFVPLKGLISYDALELHFWDFLLPTGSKYVDLAFASSPDFGEPMMEAINNFKWNVRINEIILSRTIYKLLYTLDITFLLILFILFYFWVRNLAEIALYFSG</sequence>